<dbReference type="EMBL" id="CP025096">
    <property type="protein sequence ID" value="AUD01077.1"/>
    <property type="molecule type" value="Genomic_DNA"/>
</dbReference>
<evidence type="ECO:0000313" key="3">
    <source>
        <dbReference type="Proteomes" id="UP000232883"/>
    </source>
</evidence>
<accession>A0A2K8YTX3</accession>
<protein>
    <submittedName>
        <fullName evidence="2">Uncharacterized protein</fullName>
    </submittedName>
</protein>
<dbReference type="AlphaFoldDB" id="A0A2K8YTX3"/>
<reference evidence="2 3" key="1">
    <citation type="submission" date="2017-11" db="EMBL/GenBank/DDBJ databases">
        <title>Taxonomic description and genome sequences of Spirosoma HA7 sp. nov., isolated from pollen microhabitat of Corylus avellana.</title>
        <authorList>
            <person name="Ambika Manirajan B."/>
            <person name="Suarez C."/>
            <person name="Ratering S."/>
            <person name="Geissler-Plaum R."/>
            <person name="Cardinale M."/>
            <person name="Sylvia S."/>
        </authorList>
    </citation>
    <scope>NUCLEOTIDE SEQUENCE [LARGE SCALE GENOMIC DNA]</scope>
    <source>
        <strain evidence="2 3">HA7</strain>
    </source>
</reference>
<sequence length="149" mass="17137">MHPVRILLLLAGLALSLTAQAQWRLIYQSKDIVATASDTTRFFTSIESRGTLSKYLIVRSDDRQKSLVLKDAVWGYVDGNNGVWRTYEKECFLLVRYNGGWAEYVVNRLVSSGSLRTFMQPMYSRTLDSRIYASWQEAMRDVPPSFILK</sequence>
<keyword evidence="1" id="KW-0732">Signal</keyword>
<organism evidence="2 3">
    <name type="scientific">Spirosoma pollinicola</name>
    <dbReference type="NCBI Taxonomy" id="2057025"/>
    <lineage>
        <taxon>Bacteria</taxon>
        <taxon>Pseudomonadati</taxon>
        <taxon>Bacteroidota</taxon>
        <taxon>Cytophagia</taxon>
        <taxon>Cytophagales</taxon>
        <taxon>Cytophagaceae</taxon>
        <taxon>Spirosoma</taxon>
    </lineage>
</organism>
<name>A0A2K8YTX3_9BACT</name>
<evidence type="ECO:0000256" key="1">
    <source>
        <dbReference type="SAM" id="SignalP"/>
    </source>
</evidence>
<dbReference type="Proteomes" id="UP000232883">
    <property type="component" value="Chromosome"/>
</dbReference>
<feature type="chain" id="PRO_5014629501" evidence="1">
    <location>
        <begin position="22"/>
        <end position="149"/>
    </location>
</feature>
<proteinExistence type="predicted"/>
<keyword evidence="3" id="KW-1185">Reference proteome</keyword>
<gene>
    <name evidence="2" type="ORF">CWM47_04090</name>
</gene>
<evidence type="ECO:0000313" key="2">
    <source>
        <dbReference type="EMBL" id="AUD01077.1"/>
    </source>
</evidence>
<dbReference type="KEGG" id="spir:CWM47_04090"/>
<feature type="signal peptide" evidence="1">
    <location>
        <begin position="1"/>
        <end position="21"/>
    </location>
</feature>